<dbReference type="AlphaFoldDB" id="A0A9Q0GWI5"/>
<reference evidence="1" key="1">
    <citation type="journal article" date="2023" name="Plant J.">
        <title>The genome of the king protea, Protea cynaroides.</title>
        <authorList>
            <person name="Chang J."/>
            <person name="Duong T.A."/>
            <person name="Schoeman C."/>
            <person name="Ma X."/>
            <person name="Roodt D."/>
            <person name="Barker N."/>
            <person name="Li Z."/>
            <person name="Van de Peer Y."/>
            <person name="Mizrachi E."/>
        </authorList>
    </citation>
    <scope>NUCLEOTIDE SEQUENCE</scope>
    <source>
        <tissue evidence="1">Young leaves</tissue>
    </source>
</reference>
<accession>A0A9Q0GWI5</accession>
<organism evidence="1 2">
    <name type="scientific">Protea cynaroides</name>
    <dbReference type="NCBI Taxonomy" id="273540"/>
    <lineage>
        <taxon>Eukaryota</taxon>
        <taxon>Viridiplantae</taxon>
        <taxon>Streptophyta</taxon>
        <taxon>Embryophyta</taxon>
        <taxon>Tracheophyta</taxon>
        <taxon>Spermatophyta</taxon>
        <taxon>Magnoliopsida</taxon>
        <taxon>Proteales</taxon>
        <taxon>Proteaceae</taxon>
        <taxon>Protea</taxon>
    </lineage>
</organism>
<keyword evidence="2" id="KW-1185">Reference proteome</keyword>
<dbReference type="Proteomes" id="UP001141806">
    <property type="component" value="Unassembled WGS sequence"/>
</dbReference>
<evidence type="ECO:0000313" key="1">
    <source>
        <dbReference type="EMBL" id="KAJ4955462.1"/>
    </source>
</evidence>
<protein>
    <submittedName>
        <fullName evidence="1">Uncharacterized protein</fullName>
    </submittedName>
</protein>
<gene>
    <name evidence="1" type="ORF">NE237_012245</name>
</gene>
<proteinExistence type="predicted"/>
<evidence type="ECO:0000313" key="2">
    <source>
        <dbReference type="Proteomes" id="UP001141806"/>
    </source>
</evidence>
<name>A0A9Q0GWI5_9MAGN</name>
<comment type="caution">
    <text evidence="1">The sequence shown here is derived from an EMBL/GenBank/DDBJ whole genome shotgun (WGS) entry which is preliminary data.</text>
</comment>
<sequence>MSLMPTHLSYHLYLFHKRLLLMPERLARAINAVLKVVRTVREVGFTVQRWLLSVSPHENRKPFPCHQFFFIWMILNVQKHVLQSCGNLPMRLQRSKSIPELVLFINFSKGLETSPFLGTCAWCQLSLLTAHTEKPLGGLNTDPAWTSTDKAFQH</sequence>
<dbReference type="EMBL" id="JAMYWD010000011">
    <property type="protein sequence ID" value="KAJ4955462.1"/>
    <property type="molecule type" value="Genomic_DNA"/>
</dbReference>